<dbReference type="EMBL" id="QXFZ01000034">
    <property type="protein sequence ID" value="KAE9138391.1"/>
    <property type="molecule type" value="Genomic_DNA"/>
</dbReference>
<dbReference type="EMBL" id="QXFW01000023">
    <property type="protein sequence ID" value="KAE9029722.1"/>
    <property type="molecule type" value="Genomic_DNA"/>
</dbReference>
<evidence type="ECO:0000313" key="5">
    <source>
        <dbReference type="EMBL" id="KAE9154856.1"/>
    </source>
</evidence>
<dbReference type="Proteomes" id="UP000433483">
    <property type="component" value="Unassembled WGS sequence"/>
</dbReference>
<feature type="signal peptide" evidence="1">
    <location>
        <begin position="1"/>
        <end position="24"/>
    </location>
</feature>
<keyword evidence="11" id="KW-1185">Reference proteome</keyword>
<evidence type="ECO:0000313" key="10">
    <source>
        <dbReference type="Proteomes" id="UP000429523"/>
    </source>
</evidence>
<dbReference type="Proteomes" id="UP000429523">
    <property type="component" value="Unassembled WGS sequence"/>
</dbReference>
<dbReference type="Proteomes" id="UP000441208">
    <property type="component" value="Unassembled WGS sequence"/>
</dbReference>
<evidence type="ECO:0000256" key="1">
    <source>
        <dbReference type="SAM" id="SignalP"/>
    </source>
</evidence>
<dbReference type="Proteomes" id="UP000440367">
    <property type="component" value="Unassembled WGS sequence"/>
</dbReference>
<dbReference type="EMBL" id="QXGA01000027">
    <property type="protein sequence ID" value="KAE9154856.1"/>
    <property type="molecule type" value="Genomic_DNA"/>
</dbReference>
<dbReference type="Proteomes" id="UP000440732">
    <property type="component" value="Unassembled WGS sequence"/>
</dbReference>
<protein>
    <recommendedName>
        <fullName evidence="18">RxLR effector protein</fullName>
    </recommendedName>
</protein>
<evidence type="ECO:0000313" key="14">
    <source>
        <dbReference type="Proteomes" id="UP000440732"/>
    </source>
</evidence>
<evidence type="ECO:0000313" key="7">
    <source>
        <dbReference type="EMBL" id="KAE9257107.1"/>
    </source>
</evidence>
<evidence type="ECO:0000313" key="17">
    <source>
        <dbReference type="Proteomes" id="UP000486351"/>
    </source>
</evidence>
<dbReference type="EMBL" id="QXFY01000004">
    <property type="protein sequence ID" value="KAE9362320.1"/>
    <property type="molecule type" value="Genomic_DNA"/>
</dbReference>
<keyword evidence="1" id="KW-0732">Signal</keyword>
<sequence>MPDWLKWVWLFIFTQSGNDNSAHASRVPVPTFVHVAMRLLPTYVTLPTYLRNCNQPVTSPPSQSCTHPQ</sequence>
<evidence type="ECO:0000313" key="9">
    <source>
        <dbReference type="EMBL" id="KAE9362320.1"/>
    </source>
</evidence>
<dbReference type="Proteomes" id="UP000460718">
    <property type="component" value="Unassembled WGS sequence"/>
</dbReference>
<dbReference type="Proteomes" id="UP000437068">
    <property type="component" value="Unassembled WGS sequence"/>
</dbReference>
<name>A0A6A3TK85_9STRA</name>
<dbReference type="Proteomes" id="UP000486351">
    <property type="component" value="Unassembled WGS sequence"/>
</dbReference>
<evidence type="ECO:0000313" key="13">
    <source>
        <dbReference type="Proteomes" id="UP000440367"/>
    </source>
</evidence>
<evidence type="ECO:0000313" key="8">
    <source>
        <dbReference type="EMBL" id="KAE9328988.1"/>
    </source>
</evidence>
<evidence type="ECO:0008006" key="18">
    <source>
        <dbReference type="Google" id="ProtNLM"/>
    </source>
</evidence>
<feature type="chain" id="PRO_5036166170" description="RxLR effector protein" evidence="1">
    <location>
        <begin position="25"/>
        <end position="69"/>
    </location>
</feature>
<proteinExistence type="predicted"/>
<reference evidence="10 11" key="1">
    <citation type="submission" date="2018-08" db="EMBL/GenBank/DDBJ databases">
        <title>Genomic investigation of the strawberry pathogen Phytophthora fragariae indicates pathogenicity is determined by transcriptional variation in three key races.</title>
        <authorList>
            <person name="Adams T.M."/>
            <person name="Armitage A.D."/>
            <person name="Sobczyk M.K."/>
            <person name="Bates H.J."/>
            <person name="Dunwell J.M."/>
            <person name="Nellist C.F."/>
            <person name="Harrison R.J."/>
        </authorList>
    </citation>
    <scope>NUCLEOTIDE SEQUENCE [LARGE SCALE GENOMIC DNA]</scope>
    <source>
        <strain evidence="8 12">A4</strain>
        <strain evidence="7 13">BC-1</strain>
        <strain evidence="6 11">NOV-27</strain>
        <strain evidence="5 14">NOV-5</strain>
        <strain evidence="4 15">NOV-71</strain>
        <strain evidence="9 17">NOV-77</strain>
        <strain evidence="2 10">NOV-9</strain>
        <strain evidence="3 16">SCRP245</strain>
    </source>
</reference>
<dbReference type="EMBL" id="QXGF01000036">
    <property type="protein sequence ID" value="KAE8948898.1"/>
    <property type="molecule type" value="Genomic_DNA"/>
</dbReference>
<accession>A0A6A3TK85</accession>
<evidence type="ECO:0000313" key="4">
    <source>
        <dbReference type="EMBL" id="KAE9138391.1"/>
    </source>
</evidence>
<evidence type="ECO:0000313" key="3">
    <source>
        <dbReference type="EMBL" id="KAE9029722.1"/>
    </source>
</evidence>
<dbReference type="AlphaFoldDB" id="A0A6A3TK85"/>
<evidence type="ECO:0000313" key="6">
    <source>
        <dbReference type="EMBL" id="KAE9235497.1"/>
    </source>
</evidence>
<dbReference type="EMBL" id="QXGD01000031">
    <property type="protein sequence ID" value="KAE9257107.1"/>
    <property type="molecule type" value="Genomic_DNA"/>
</dbReference>
<comment type="caution">
    <text evidence="4">The sequence shown here is derived from an EMBL/GenBank/DDBJ whole genome shotgun (WGS) entry which is preliminary data.</text>
</comment>
<evidence type="ECO:0000313" key="12">
    <source>
        <dbReference type="Proteomes" id="UP000437068"/>
    </source>
</evidence>
<organism evidence="4 15">
    <name type="scientific">Phytophthora fragariae</name>
    <dbReference type="NCBI Taxonomy" id="53985"/>
    <lineage>
        <taxon>Eukaryota</taxon>
        <taxon>Sar</taxon>
        <taxon>Stramenopiles</taxon>
        <taxon>Oomycota</taxon>
        <taxon>Peronosporomycetes</taxon>
        <taxon>Peronosporales</taxon>
        <taxon>Peronosporaceae</taxon>
        <taxon>Phytophthora</taxon>
    </lineage>
</organism>
<dbReference type="EMBL" id="QXGB01000035">
    <property type="protein sequence ID" value="KAE9235497.1"/>
    <property type="molecule type" value="Genomic_DNA"/>
</dbReference>
<gene>
    <name evidence="8" type="ORF">PF001_g1137</name>
    <name evidence="7" type="ORF">PF002_g1323</name>
    <name evidence="6" type="ORF">PF005_g1440</name>
    <name evidence="5" type="ORF">PF006_g1139</name>
    <name evidence="4" type="ORF">PF007_g1437</name>
    <name evidence="9" type="ORF">PF008_g194</name>
    <name evidence="2" type="ORF">PF009_g1549</name>
    <name evidence="3" type="ORF">PF011_g933</name>
</gene>
<evidence type="ECO:0000313" key="16">
    <source>
        <dbReference type="Proteomes" id="UP000460718"/>
    </source>
</evidence>
<dbReference type="EMBL" id="QXGE01000026">
    <property type="protein sequence ID" value="KAE9328988.1"/>
    <property type="molecule type" value="Genomic_DNA"/>
</dbReference>
<evidence type="ECO:0000313" key="15">
    <source>
        <dbReference type="Proteomes" id="UP000441208"/>
    </source>
</evidence>
<evidence type="ECO:0000313" key="11">
    <source>
        <dbReference type="Proteomes" id="UP000433483"/>
    </source>
</evidence>
<evidence type="ECO:0000313" key="2">
    <source>
        <dbReference type="EMBL" id="KAE8948898.1"/>
    </source>
</evidence>